<name>B3VMB0_9CAUD</name>
<sequence length="169" mass="18685">MSDLIREHRFVGKREWGLVAPHDAPCQYRDVPQGQRCATGVPICGAPQHMHAMPCQSALNIAGEHFSCDWPTDANGKHDGWAHTNKAAQAVWGEGRVKTDFDNYQNAVRGAKRSVDIPMQTDIRQPLREFLIWIAGNEGTVVMPARDGGYFTFSEIADTYATLKESGTG</sequence>
<dbReference type="KEGG" id="vg:6450041"/>
<proteinExistence type="predicted"/>
<organism evidence="1 2">
    <name type="scientific">Mycobacterium phage Predator</name>
    <dbReference type="NCBI Taxonomy" id="543153"/>
    <lineage>
        <taxon>Viruses</taxon>
        <taxon>Duplodnaviria</taxon>
        <taxon>Heunggongvirae</taxon>
        <taxon>Uroviricota</taxon>
        <taxon>Caudoviricetes</taxon>
        <taxon>Predatorvirus</taxon>
        <taxon>Predatorvirus predator</taxon>
    </lineage>
</organism>
<evidence type="ECO:0000313" key="2">
    <source>
        <dbReference type="Proteomes" id="UP000000621"/>
    </source>
</evidence>
<dbReference type="EMBL" id="EU770222">
    <property type="protein sequence ID" value="ACF05180.1"/>
    <property type="molecule type" value="Genomic_DNA"/>
</dbReference>
<dbReference type="Proteomes" id="UP000000621">
    <property type="component" value="Segment"/>
</dbReference>
<evidence type="ECO:0000313" key="1">
    <source>
        <dbReference type="EMBL" id="ACF05180.1"/>
    </source>
</evidence>
<protein>
    <submittedName>
        <fullName evidence="1">Uncharacterized protein</fullName>
    </submittedName>
</protein>
<reference evidence="1 2" key="1">
    <citation type="submission" date="2008-05" db="EMBL/GenBank/DDBJ databases">
        <authorList>
            <person name="Weber R.J."/>
            <person name="Jacobs-Sera D."/>
            <person name="Houtz J."/>
            <person name="Hendrix R.W."/>
            <person name="Hatfull G.H."/>
        </authorList>
    </citation>
    <scope>NUCLEOTIDE SEQUENCE [LARGE SCALE GENOMIC DNA]</scope>
</reference>
<dbReference type="RefSeq" id="YP_002003441.1">
    <property type="nucleotide sequence ID" value="NC_011039.1"/>
</dbReference>
<gene>
    <name evidence="1" type="ORF">PREDATOR_83</name>
</gene>
<dbReference type="OrthoDB" id="40263at10239"/>
<accession>B3VMB0</accession>
<keyword evidence="2" id="KW-1185">Reference proteome</keyword>